<feature type="region of interest" description="Disordered" evidence="3">
    <location>
        <begin position="76"/>
        <end position="116"/>
    </location>
</feature>
<evidence type="ECO:0000256" key="1">
    <source>
        <dbReference type="ARBA" id="ARBA00004123"/>
    </source>
</evidence>
<comment type="subcellular location">
    <subcellularLocation>
        <location evidence="1">Nucleus</location>
    </subcellularLocation>
</comment>
<sequence>MASKKGRKNQQRCNQEFRNGEGIHNARSRAADLKRKSKPNQQIFMNEEDYRHRLQEVLYTPEVIFAKIFRKDGPPLGDEFDPLPSNAFPGGSTPQRKNPGPRRSHLEENRHNKRRKVSLHTISDYDTCCEGSPHAQSHGMGKGPMTAHGGPVKKYGMGKGLMTKDSVRRHKYGIGKGLMSSRDFEHGSCSSRNVIQKKKKRAQPHESILKKLTNRERAKRKASLRCRKVEPQKIQKRKKPHKDRCELALENAKCLENTEFALLLDDEELELRELQVGPNPLSCSAHLTTSGSHGCSFCKDLLAKFPPSSVTMKLPLSIQPWASSPELVNKLFKVFHFISTYAATIGTHSFTIDEFARSFHDKDSLLIGLLHVALLRLLFSDIDKEISRGFFSHASKNGKYLELIHSGSSLFVSILSVHSLIVSMLFSDGISYTMKFKSRSGLSRLEVHEGLVSKNLILSQTLIVHLEHHGVVLEFWKKSLNLLTWIEILCQVLTAAGFGSKFNMTRKAACIKEDNVMDKYGLDPGTLKGELFSILLTQGNYGLEVSELAKSSSIVDLNLTDTVQDLENLIISALSSNIKLYEKISQSRYRLRIHTVEKESEDFRSDSEDLGCGDDVSEVIGGNDANDSECESRDTSLSKSDVSKSNSHILTVYDEIDESHPGEVWLLGLMEGEYSDLSIEEKLNALTALVDLIRAGSSIRMEDPLTTSGECPPNITHFGSGAKIKRSMVKPVPLGTCDLQRSSGLDISTPEPIDSLVLMSKIVGMGNHANMKNIADKMEAEEFLHPMQSIYLGSDRRYNRYWIFLGPCDEFDPGHRRIYFESSEDGHWEMIDTKEALCSLLSNLDQRGAREACLLASLEKREAILNQTMSSAPTDSGNSQLPQSELNTCREDSSSPVSDVDNRSSLGEMQNELPASIGTAAVEAGKKGEKLVENSDDSQAFDAWIWKSFYSELNSVKNGQKAYLDSLRRCDRCQDLYWRDEKHCRFCHVTFELDFDLEERYAIHTATCQAKIDVKKCRRQKALPSQLQTLKAAIYAIESAIPEDALMGSWKKSAHNLWANRLRRVSCLREFLQVLADFVNAINEDWLYQTSATDSYYPADEIISNFSALPQTYSAIALWLVKLDLLVASRTYVETGHSVDKSVLVSPKLPVTWKSDMRNGKIVNFIKTFSHSTRIPRLLRLKQLQAFFHSKEKQIALFGAEVGSHVFQLF</sequence>
<dbReference type="InterPro" id="IPR028941">
    <property type="entry name" value="WHIM2_dom"/>
</dbReference>
<dbReference type="SMART" id="SM00571">
    <property type="entry name" value="DDT"/>
    <property type="match status" value="1"/>
</dbReference>
<evidence type="ECO:0000313" key="5">
    <source>
        <dbReference type="EMBL" id="KAG6437550.1"/>
    </source>
</evidence>
<keyword evidence="2" id="KW-0539">Nucleus</keyword>
<dbReference type="GO" id="GO:0005634">
    <property type="term" value="C:nucleus"/>
    <property type="evidence" value="ECO:0007669"/>
    <property type="project" value="UniProtKB-SubCell"/>
</dbReference>
<dbReference type="InterPro" id="IPR028942">
    <property type="entry name" value="WHIM1_dom"/>
</dbReference>
<dbReference type="Proteomes" id="UP000298416">
    <property type="component" value="Unassembled WGS sequence"/>
</dbReference>
<dbReference type="InterPro" id="IPR018501">
    <property type="entry name" value="DDT_dom"/>
</dbReference>
<dbReference type="InterPro" id="IPR044977">
    <property type="entry name" value="RLT1-3"/>
</dbReference>
<organism evidence="5">
    <name type="scientific">Salvia splendens</name>
    <name type="common">Scarlet sage</name>
    <dbReference type="NCBI Taxonomy" id="180675"/>
    <lineage>
        <taxon>Eukaryota</taxon>
        <taxon>Viridiplantae</taxon>
        <taxon>Streptophyta</taxon>
        <taxon>Embryophyta</taxon>
        <taxon>Tracheophyta</taxon>
        <taxon>Spermatophyta</taxon>
        <taxon>Magnoliopsida</taxon>
        <taxon>eudicotyledons</taxon>
        <taxon>Gunneridae</taxon>
        <taxon>Pentapetalae</taxon>
        <taxon>asterids</taxon>
        <taxon>lamiids</taxon>
        <taxon>Lamiales</taxon>
        <taxon>Lamiaceae</taxon>
        <taxon>Nepetoideae</taxon>
        <taxon>Mentheae</taxon>
        <taxon>Salviinae</taxon>
        <taxon>Salvia</taxon>
        <taxon>Salvia subgen. Calosphace</taxon>
        <taxon>core Calosphace</taxon>
    </lineage>
</organism>
<dbReference type="Pfam" id="PF02791">
    <property type="entry name" value="DDT"/>
    <property type="match status" value="1"/>
</dbReference>
<feature type="compositionally biased region" description="Polar residues" evidence="3">
    <location>
        <begin position="870"/>
        <end position="887"/>
    </location>
</feature>
<reference evidence="5" key="2">
    <citation type="submission" date="2020-08" db="EMBL/GenBank/DDBJ databases">
        <title>Plant Genome Project.</title>
        <authorList>
            <person name="Zhang R.-G."/>
        </authorList>
    </citation>
    <scope>NUCLEOTIDE SEQUENCE</scope>
    <source>
        <strain evidence="5">Huo1</strain>
        <tissue evidence="5">Leaf</tissue>
    </source>
</reference>
<feature type="region of interest" description="Disordered" evidence="3">
    <location>
        <begin position="1"/>
        <end position="46"/>
    </location>
</feature>
<protein>
    <recommendedName>
        <fullName evidence="4">DDT domain-containing protein</fullName>
    </recommendedName>
</protein>
<dbReference type="Pfam" id="PF15613">
    <property type="entry name" value="WSD"/>
    <property type="match status" value="1"/>
</dbReference>
<accession>A0A8X8YR91</accession>
<feature type="compositionally biased region" description="Acidic residues" evidence="3">
    <location>
        <begin position="608"/>
        <end position="617"/>
    </location>
</feature>
<dbReference type="PANTHER" id="PTHR36968:SF8">
    <property type="entry name" value="HOMEOBOX-DDT DOMAIN PROTEIN RLT3 ISOFORM X1"/>
    <property type="match status" value="1"/>
</dbReference>
<dbReference type="AlphaFoldDB" id="A0A8X8YR91"/>
<name>A0A8X8YR91_SALSN</name>
<dbReference type="EMBL" id="PNBA02000001">
    <property type="protein sequence ID" value="KAG6437550.1"/>
    <property type="molecule type" value="Genomic_DNA"/>
</dbReference>
<evidence type="ECO:0000259" key="4">
    <source>
        <dbReference type="PROSITE" id="PS50827"/>
    </source>
</evidence>
<gene>
    <name evidence="5" type="ORF">SASPL_102469</name>
</gene>
<dbReference type="GO" id="GO:0006357">
    <property type="term" value="P:regulation of transcription by RNA polymerase II"/>
    <property type="evidence" value="ECO:0007669"/>
    <property type="project" value="InterPro"/>
</dbReference>
<feature type="region of interest" description="Disordered" evidence="3">
    <location>
        <begin position="870"/>
        <end position="904"/>
    </location>
</feature>
<dbReference type="PANTHER" id="PTHR36968">
    <property type="entry name" value="HOMEOBOX-DDT DOMAIN PROTEIN RLT2"/>
    <property type="match status" value="1"/>
</dbReference>
<evidence type="ECO:0000313" key="6">
    <source>
        <dbReference type="Proteomes" id="UP000298416"/>
    </source>
</evidence>
<keyword evidence="6" id="KW-1185">Reference proteome</keyword>
<feature type="domain" description="DDT" evidence="4">
    <location>
        <begin position="325"/>
        <end position="384"/>
    </location>
</feature>
<comment type="caution">
    <text evidence="5">The sequence shown here is derived from an EMBL/GenBank/DDBJ whole genome shotgun (WGS) entry which is preliminary data.</text>
</comment>
<dbReference type="PROSITE" id="PS50827">
    <property type="entry name" value="DDT"/>
    <property type="match status" value="1"/>
</dbReference>
<reference evidence="5" key="1">
    <citation type="submission" date="2018-01" db="EMBL/GenBank/DDBJ databases">
        <authorList>
            <person name="Mao J.F."/>
        </authorList>
    </citation>
    <scope>NUCLEOTIDE SEQUENCE</scope>
    <source>
        <strain evidence="5">Huo1</strain>
        <tissue evidence="5">Leaf</tissue>
    </source>
</reference>
<dbReference type="Pfam" id="PF15612">
    <property type="entry name" value="WHIM1"/>
    <property type="match status" value="1"/>
</dbReference>
<feature type="region of interest" description="Disordered" evidence="3">
    <location>
        <begin position="604"/>
        <end position="641"/>
    </location>
</feature>
<proteinExistence type="predicted"/>
<evidence type="ECO:0000256" key="2">
    <source>
        <dbReference type="ARBA" id="ARBA00023242"/>
    </source>
</evidence>
<feature type="compositionally biased region" description="Basic residues" evidence="3">
    <location>
        <begin position="1"/>
        <end position="10"/>
    </location>
</feature>
<evidence type="ECO:0000256" key="3">
    <source>
        <dbReference type="SAM" id="MobiDB-lite"/>
    </source>
</evidence>